<feature type="compositionally biased region" description="Polar residues" evidence="1">
    <location>
        <begin position="27"/>
        <end position="39"/>
    </location>
</feature>
<reference evidence="2 3" key="1">
    <citation type="submission" date="2023-09" db="EMBL/GenBank/DDBJ databases">
        <title>Genomes of two closely related lineages of the louse Polyplax serrata with different host specificities.</title>
        <authorList>
            <person name="Martinu J."/>
            <person name="Tarabai H."/>
            <person name="Stefka J."/>
            <person name="Hypsa V."/>
        </authorList>
    </citation>
    <scope>NUCLEOTIDE SEQUENCE [LARGE SCALE GENOMIC DNA]</scope>
    <source>
        <strain evidence="2">98ZLc_SE</strain>
    </source>
</reference>
<feature type="compositionally biased region" description="Basic and acidic residues" evidence="1">
    <location>
        <begin position="40"/>
        <end position="54"/>
    </location>
</feature>
<accession>A0ABR1AMG8</accession>
<feature type="compositionally biased region" description="Basic residues" evidence="1">
    <location>
        <begin position="95"/>
        <end position="106"/>
    </location>
</feature>
<evidence type="ECO:0000313" key="2">
    <source>
        <dbReference type="EMBL" id="KAK6622469.1"/>
    </source>
</evidence>
<dbReference type="EMBL" id="JAWJWF010000047">
    <property type="protein sequence ID" value="KAK6622469.1"/>
    <property type="molecule type" value="Genomic_DNA"/>
</dbReference>
<dbReference type="Proteomes" id="UP001359485">
    <property type="component" value="Unassembled WGS sequence"/>
</dbReference>
<feature type="region of interest" description="Disordered" evidence="1">
    <location>
        <begin position="1"/>
        <end position="111"/>
    </location>
</feature>
<sequence length="153" mass="17494">METYTHTQTSGNSLTRHTDAATPVLSPASSLTKENASDQAQERSQQEAIKHEESRNDDDDDDDDNNNNNNNNNNNRKKCVKTSESDNNTIVLTKRLNKRKRKRRNKEAKAQKINKTKIVPFAVEMTEEEEQLTRFLPSLLKTVEFATFGAKNR</sequence>
<feature type="compositionally biased region" description="Polar residues" evidence="1">
    <location>
        <begin position="1"/>
        <end position="15"/>
    </location>
</feature>
<gene>
    <name evidence="2" type="ORF">RUM44_002280</name>
</gene>
<organism evidence="2 3">
    <name type="scientific">Polyplax serrata</name>
    <name type="common">Common mouse louse</name>
    <dbReference type="NCBI Taxonomy" id="468196"/>
    <lineage>
        <taxon>Eukaryota</taxon>
        <taxon>Metazoa</taxon>
        <taxon>Ecdysozoa</taxon>
        <taxon>Arthropoda</taxon>
        <taxon>Hexapoda</taxon>
        <taxon>Insecta</taxon>
        <taxon>Pterygota</taxon>
        <taxon>Neoptera</taxon>
        <taxon>Paraneoptera</taxon>
        <taxon>Psocodea</taxon>
        <taxon>Troctomorpha</taxon>
        <taxon>Phthiraptera</taxon>
        <taxon>Anoplura</taxon>
        <taxon>Polyplacidae</taxon>
        <taxon>Polyplax</taxon>
    </lineage>
</organism>
<evidence type="ECO:0000313" key="3">
    <source>
        <dbReference type="Proteomes" id="UP001359485"/>
    </source>
</evidence>
<proteinExistence type="predicted"/>
<evidence type="ECO:0000256" key="1">
    <source>
        <dbReference type="SAM" id="MobiDB-lite"/>
    </source>
</evidence>
<comment type="caution">
    <text evidence="2">The sequence shown here is derived from an EMBL/GenBank/DDBJ whole genome shotgun (WGS) entry which is preliminary data.</text>
</comment>
<name>A0ABR1AMG8_POLSC</name>
<keyword evidence="3" id="KW-1185">Reference proteome</keyword>
<feature type="compositionally biased region" description="Acidic residues" evidence="1">
    <location>
        <begin position="55"/>
        <end position="65"/>
    </location>
</feature>
<protein>
    <submittedName>
        <fullName evidence="2">Uncharacterized protein</fullName>
    </submittedName>
</protein>